<keyword evidence="2" id="KW-1185">Reference proteome</keyword>
<dbReference type="AlphaFoldDB" id="A0A2T6ZD09"/>
<proteinExistence type="predicted"/>
<accession>A0A2T6ZD09</accession>
<gene>
    <name evidence="1" type="ORF">B9Z19DRAFT_1163630</name>
</gene>
<sequence>MFLAFAKLSFFPTGFFISTMVDPVIIDVLPLLFIPPMWLNCNSRVKYGWMESERKPLPVLLQDLIIKALEEKKQSLKNTPIPATPPPMSAPSPCSYSPILANNTRPSLSFTPVPRFRDLTFGACPSRYPMGKDTEMLRVLPVLLPVSIFTQLGLVAVRILPFPVLIPELVCPDCILPPLEALSPQLDRKYTEGCERRDQCSRMRFEDS</sequence>
<comment type="caution">
    <text evidence="1">The sequence shown here is derived from an EMBL/GenBank/DDBJ whole genome shotgun (WGS) entry which is preliminary data.</text>
</comment>
<organism evidence="1 2">
    <name type="scientific">Tuber borchii</name>
    <name type="common">White truffle</name>
    <dbReference type="NCBI Taxonomy" id="42251"/>
    <lineage>
        <taxon>Eukaryota</taxon>
        <taxon>Fungi</taxon>
        <taxon>Dikarya</taxon>
        <taxon>Ascomycota</taxon>
        <taxon>Pezizomycotina</taxon>
        <taxon>Pezizomycetes</taxon>
        <taxon>Pezizales</taxon>
        <taxon>Tuberaceae</taxon>
        <taxon>Tuber</taxon>
    </lineage>
</organism>
<reference evidence="1 2" key="1">
    <citation type="submission" date="2017-04" db="EMBL/GenBank/DDBJ databases">
        <title>Draft genome sequence of Tuber borchii Vittad., a whitish edible truffle.</title>
        <authorList>
            <consortium name="DOE Joint Genome Institute"/>
            <person name="Murat C."/>
            <person name="Kuo A."/>
            <person name="Barry K.W."/>
            <person name="Clum A."/>
            <person name="Dockter R.B."/>
            <person name="Fauchery L."/>
            <person name="Iotti M."/>
            <person name="Kohler A."/>
            <person name="Labutti K."/>
            <person name="Lindquist E.A."/>
            <person name="Lipzen A."/>
            <person name="Ohm R.A."/>
            <person name="Wang M."/>
            <person name="Grigoriev I.V."/>
            <person name="Zambonelli A."/>
            <person name="Martin F.M."/>
        </authorList>
    </citation>
    <scope>NUCLEOTIDE SEQUENCE [LARGE SCALE GENOMIC DNA]</scope>
    <source>
        <strain evidence="1 2">Tbo3840</strain>
    </source>
</reference>
<dbReference type="EMBL" id="NESQ01000390">
    <property type="protein sequence ID" value="PUU73294.1"/>
    <property type="molecule type" value="Genomic_DNA"/>
</dbReference>
<protein>
    <submittedName>
        <fullName evidence="1">Uncharacterized protein</fullName>
    </submittedName>
</protein>
<name>A0A2T6ZD09_TUBBO</name>
<evidence type="ECO:0000313" key="1">
    <source>
        <dbReference type="EMBL" id="PUU73294.1"/>
    </source>
</evidence>
<dbReference type="Proteomes" id="UP000244722">
    <property type="component" value="Unassembled WGS sequence"/>
</dbReference>
<evidence type="ECO:0000313" key="2">
    <source>
        <dbReference type="Proteomes" id="UP000244722"/>
    </source>
</evidence>